<organism evidence="7">
    <name type="scientific">Vibrio parahaemolyticus</name>
    <dbReference type="NCBI Taxonomy" id="670"/>
    <lineage>
        <taxon>Bacteria</taxon>
        <taxon>Pseudomonadati</taxon>
        <taxon>Pseudomonadota</taxon>
        <taxon>Gammaproteobacteria</taxon>
        <taxon>Vibrionales</taxon>
        <taxon>Vibrionaceae</taxon>
        <taxon>Vibrio</taxon>
    </lineage>
</organism>
<dbReference type="GO" id="GO:0016020">
    <property type="term" value="C:membrane"/>
    <property type="evidence" value="ECO:0007669"/>
    <property type="project" value="UniProtKB-SubCell"/>
</dbReference>
<proteinExistence type="predicted"/>
<keyword evidence="4 5" id="KW-0472">Membrane</keyword>
<dbReference type="PANTHER" id="PTHR37422:SF13">
    <property type="entry name" value="LIPOPOLYSACCHARIDE BIOSYNTHESIS PROTEIN PA4999-RELATED"/>
    <property type="match status" value="1"/>
</dbReference>
<sequence>MNKLVSLIISITLIFCFLVYDLKNSSLYVFWILGGSVIAVYFLREMLRMKLTRSTLKLVLYNTAWLFWCLFSLNKVIDQHAFWSFFIITLFYTILCCIIVPHIISTPNYIIRKSLVSIIVCWLVFSFLGLAFFILTGSEGDFSSFYSNRNVFSYACLCIIFAMMFYQEFSESRFKLDKKIYFVILAVLIFFIVITKSMKALFSLAIIYFIINSKLSIRNLFKFIFLALTLFVLVFGFDNPISERVFTFIYAFTNPSTLGVSESSYIRLNLILDGLLVIKDNPIFGVGFNQSQFYLFPDYNILLFERGEKEAIVGQYSHNNYIEVALNGGIPALIIYYLPLMSSVFYLIKRRRLITSRQFRMILAAIFVKVFYDYGMVSYKEFFNILFITFIYYFCLVFTKRNIVLESK</sequence>
<evidence type="ECO:0000313" key="7">
    <source>
        <dbReference type="EMBL" id="QFC17955.1"/>
    </source>
</evidence>
<dbReference type="AlphaFoldDB" id="A0A5P4S7L3"/>
<accession>A0A5P4S7L3</accession>
<dbReference type="RefSeq" id="WP_025503939.1">
    <property type="nucleotide sequence ID" value="NZ_CP085857.1"/>
</dbReference>
<protein>
    <submittedName>
        <fullName evidence="7">Polysaccharide polymerase</fullName>
    </submittedName>
</protein>
<comment type="subcellular location">
    <subcellularLocation>
        <location evidence="1">Membrane</location>
        <topology evidence="1">Multi-pass membrane protein</topology>
    </subcellularLocation>
</comment>
<feature type="transmembrane region" description="Helical" evidence="5">
    <location>
        <begin position="115"/>
        <end position="135"/>
    </location>
</feature>
<gene>
    <name evidence="7" type="primary">wzy</name>
</gene>
<feature type="transmembrane region" description="Helical" evidence="5">
    <location>
        <begin position="217"/>
        <end position="236"/>
    </location>
</feature>
<dbReference type="PANTHER" id="PTHR37422">
    <property type="entry name" value="TEICHURONIC ACID BIOSYNTHESIS PROTEIN TUAE"/>
    <property type="match status" value="1"/>
</dbReference>
<feature type="transmembrane region" description="Helical" evidence="5">
    <location>
        <begin position="359"/>
        <end position="376"/>
    </location>
</feature>
<dbReference type="InterPro" id="IPR051533">
    <property type="entry name" value="WaaL-like"/>
</dbReference>
<feature type="transmembrane region" description="Helical" evidence="5">
    <location>
        <begin position="324"/>
        <end position="347"/>
    </location>
</feature>
<dbReference type="EMBL" id="MK463648">
    <property type="protein sequence ID" value="QFC17955.1"/>
    <property type="molecule type" value="Genomic_DNA"/>
</dbReference>
<evidence type="ECO:0000256" key="1">
    <source>
        <dbReference type="ARBA" id="ARBA00004141"/>
    </source>
</evidence>
<evidence type="ECO:0000256" key="5">
    <source>
        <dbReference type="SAM" id="Phobius"/>
    </source>
</evidence>
<feature type="transmembrane region" description="Helical" evidence="5">
    <location>
        <begin position="151"/>
        <end position="169"/>
    </location>
</feature>
<evidence type="ECO:0000256" key="4">
    <source>
        <dbReference type="ARBA" id="ARBA00023136"/>
    </source>
</evidence>
<feature type="transmembrane region" description="Helical" evidence="5">
    <location>
        <begin position="382"/>
        <end position="399"/>
    </location>
</feature>
<evidence type="ECO:0000256" key="2">
    <source>
        <dbReference type="ARBA" id="ARBA00022692"/>
    </source>
</evidence>
<name>A0A5P4S7L3_VIBPH</name>
<evidence type="ECO:0000256" key="3">
    <source>
        <dbReference type="ARBA" id="ARBA00022989"/>
    </source>
</evidence>
<evidence type="ECO:0000259" key="6">
    <source>
        <dbReference type="Pfam" id="PF04932"/>
    </source>
</evidence>
<feature type="transmembrane region" description="Helical" evidence="5">
    <location>
        <begin position="26"/>
        <end position="43"/>
    </location>
</feature>
<keyword evidence="3 5" id="KW-1133">Transmembrane helix</keyword>
<dbReference type="InterPro" id="IPR007016">
    <property type="entry name" value="O-antigen_ligase-rel_domated"/>
</dbReference>
<reference evidence="7" key="1">
    <citation type="journal article" date="2019" name="Int. J. Food Microbiol.">
        <title>Developing a novel molecular serotyping system based on capsular polysaccharide synthesis gene clusters of Vibrio parahaemolyticus.</title>
        <authorList>
            <person name="Pang Y."/>
            <person name="Guo X."/>
            <person name="Tian X."/>
            <person name="Liu F."/>
            <person name="Wang L."/>
            <person name="Wu J."/>
            <person name="Zhang S."/>
            <person name="Li S."/>
            <person name="Liu B."/>
        </authorList>
    </citation>
    <scope>NUCLEOTIDE SEQUENCE</scope>
    <source>
        <strain evidence="7">G3494</strain>
    </source>
</reference>
<feature type="transmembrane region" description="Helical" evidence="5">
    <location>
        <begin position="181"/>
        <end position="211"/>
    </location>
</feature>
<feature type="domain" description="O-antigen ligase-related" evidence="6">
    <location>
        <begin position="184"/>
        <end position="336"/>
    </location>
</feature>
<keyword evidence="2 5" id="KW-0812">Transmembrane</keyword>
<feature type="transmembrane region" description="Helical" evidence="5">
    <location>
        <begin position="80"/>
        <end position="103"/>
    </location>
</feature>
<dbReference type="Pfam" id="PF04932">
    <property type="entry name" value="Wzy_C"/>
    <property type="match status" value="1"/>
</dbReference>